<comment type="subcellular location">
    <subcellularLocation>
        <location evidence="1">Membrane</location>
        <topology evidence="1">Multi-pass membrane protein</topology>
    </subcellularLocation>
</comment>
<feature type="domain" description="ABC transporter" evidence="10">
    <location>
        <begin position="388"/>
        <end position="633"/>
    </location>
</feature>
<dbReference type="Proteomes" id="UP001583177">
    <property type="component" value="Unassembled WGS sequence"/>
</dbReference>
<dbReference type="EMBL" id="JAWRVE010000019">
    <property type="protein sequence ID" value="KAL1875473.1"/>
    <property type="molecule type" value="Genomic_DNA"/>
</dbReference>
<keyword evidence="4" id="KW-0547">Nucleotide-binding</keyword>
<evidence type="ECO:0000256" key="3">
    <source>
        <dbReference type="ARBA" id="ARBA00022692"/>
    </source>
</evidence>
<comment type="caution">
    <text evidence="12">The sequence shown here is derived from an EMBL/GenBank/DDBJ whole genome shotgun (WGS) entry which is preliminary data.</text>
</comment>
<evidence type="ECO:0000256" key="6">
    <source>
        <dbReference type="ARBA" id="ARBA00022989"/>
    </source>
</evidence>
<name>A0ABR3XIP9_9PEZI</name>
<accession>A0ABR3XIP9</accession>
<feature type="transmembrane region" description="Helical" evidence="9">
    <location>
        <begin position="289"/>
        <end position="310"/>
    </location>
</feature>
<comment type="similarity">
    <text evidence="2">Belongs to the ABC transporter superfamily. ABCB family. Multidrug resistance exporter (TC 3.A.1.201) subfamily.</text>
</comment>
<feature type="transmembrane region" description="Helical" evidence="9">
    <location>
        <begin position="330"/>
        <end position="349"/>
    </location>
</feature>
<dbReference type="Gene3D" id="3.40.50.300">
    <property type="entry name" value="P-loop containing nucleotide triphosphate hydrolases"/>
    <property type="match status" value="2"/>
</dbReference>
<evidence type="ECO:0000259" key="10">
    <source>
        <dbReference type="PROSITE" id="PS50893"/>
    </source>
</evidence>
<dbReference type="SUPFAM" id="SSF52540">
    <property type="entry name" value="P-loop containing nucleoside triphosphate hydrolases"/>
    <property type="match status" value="2"/>
</dbReference>
<evidence type="ECO:0000313" key="12">
    <source>
        <dbReference type="EMBL" id="KAL1875473.1"/>
    </source>
</evidence>
<feature type="region of interest" description="Disordered" evidence="8">
    <location>
        <begin position="638"/>
        <end position="669"/>
    </location>
</feature>
<feature type="transmembrane region" description="Helical" evidence="9">
    <location>
        <begin position="717"/>
        <end position="746"/>
    </location>
</feature>
<dbReference type="InterPro" id="IPR027417">
    <property type="entry name" value="P-loop_NTPase"/>
</dbReference>
<dbReference type="PANTHER" id="PTHR43394">
    <property type="entry name" value="ATP-DEPENDENT PERMEASE MDL1, MITOCHONDRIAL"/>
    <property type="match status" value="1"/>
</dbReference>
<organism evidence="12 13">
    <name type="scientific">Diaporthe australafricana</name>
    <dbReference type="NCBI Taxonomy" id="127596"/>
    <lineage>
        <taxon>Eukaryota</taxon>
        <taxon>Fungi</taxon>
        <taxon>Dikarya</taxon>
        <taxon>Ascomycota</taxon>
        <taxon>Pezizomycotina</taxon>
        <taxon>Sordariomycetes</taxon>
        <taxon>Sordariomycetidae</taxon>
        <taxon>Diaporthales</taxon>
        <taxon>Diaporthaceae</taxon>
        <taxon>Diaporthe</taxon>
    </lineage>
</organism>
<feature type="transmembrane region" description="Helical" evidence="9">
    <location>
        <begin position="911"/>
        <end position="931"/>
    </location>
</feature>
<evidence type="ECO:0000256" key="2">
    <source>
        <dbReference type="ARBA" id="ARBA00007577"/>
    </source>
</evidence>
<feature type="region of interest" description="Disordered" evidence="8">
    <location>
        <begin position="1"/>
        <end position="25"/>
    </location>
</feature>
<reference evidence="12 13" key="1">
    <citation type="journal article" date="2024" name="IMA Fungus">
        <title>IMA Genome - F19 : A genome assembly and annotation guide to empower mycologists, including annotated draft genome sequences of Ceratocystis pirilliformis, Diaporthe australafricana, Fusarium ophioides, Paecilomyces lecythidis, and Sporothrix stenoceras.</title>
        <authorList>
            <person name="Aylward J."/>
            <person name="Wilson A.M."/>
            <person name="Visagie C.M."/>
            <person name="Spraker J."/>
            <person name="Barnes I."/>
            <person name="Buitendag C."/>
            <person name="Ceriani C."/>
            <person name="Del Mar Angel L."/>
            <person name="du Plessis D."/>
            <person name="Fuchs T."/>
            <person name="Gasser K."/>
            <person name="Kramer D."/>
            <person name="Li W."/>
            <person name="Munsamy K."/>
            <person name="Piso A."/>
            <person name="Price J.L."/>
            <person name="Sonnekus B."/>
            <person name="Thomas C."/>
            <person name="van der Nest A."/>
            <person name="van Dijk A."/>
            <person name="van Heerden A."/>
            <person name="van Vuuren N."/>
            <person name="Yilmaz N."/>
            <person name="Duong T.A."/>
            <person name="van der Merwe N.A."/>
            <person name="Wingfield M.J."/>
            <person name="Wingfield B.D."/>
        </authorList>
    </citation>
    <scope>NUCLEOTIDE SEQUENCE [LARGE SCALE GENOMIC DNA]</scope>
    <source>
        <strain evidence="12 13">CMW 18300</strain>
    </source>
</reference>
<evidence type="ECO:0000256" key="1">
    <source>
        <dbReference type="ARBA" id="ARBA00004141"/>
    </source>
</evidence>
<evidence type="ECO:0000256" key="8">
    <source>
        <dbReference type="SAM" id="MobiDB-lite"/>
    </source>
</evidence>
<feature type="transmembrane region" description="Helical" evidence="9">
    <location>
        <begin position="56"/>
        <end position="82"/>
    </location>
</feature>
<keyword evidence="6 9" id="KW-1133">Transmembrane helix</keyword>
<feature type="domain" description="ABC transporter" evidence="10">
    <location>
        <begin position="1008"/>
        <end position="1253"/>
    </location>
</feature>
<feature type="transmembrane region" description="Helical" evidence="9">
    <location>
        <begin position="185"/>
        <end position="205"/>
    </location>
</feature>
<dbReference type="PROSITE" id="PS00211">
    <property type="entry name" value="ABC_TRANSPORTER_1"/>
    <property type="match status" value="2"/>
</dbReference>
<keyword evidence="7 9" id="KW-0472">Membrane</keyword>
<keyword evidence="5" id="KW-0067">ATP-binding</keyword>
<dbReference type="CDD" id="cd03249">
    <property type="entry name" value="ABC_MTABC3_MDL1_MDL2"/>
    <property type="match status" value="1"/>
</dbReference>
<feature type="compositionally biased region" description="Polar residues" evidence="8">
    <location>
        <begin position="638"/>
        <end position="650"/>
    </location>
</feature>
<dbReference type="PANTHER" id="PTHR43394:SF27">
    <property type="entry name" value="ATP-DEPENDENT TRANSLOCASE ABCB1-LIKE"/>
    <property type="match status" value="1"/>
</dbReference>
<feature type="domain" description="ABC transmembrane type-1" evidence="11">
    <location>
        <begin position="763"/>
        <end position="972"/>
    </location>
</feature>
<dbReference type="InterPro" id="IPR036640">
    <property type="entry name" value="ABC1_TM_sf"/>
</dbReference>
<dbReference type="InterPro" id="IPR017871">
    <property type="entry name" value="ABC_transporter-like_CS"/>
</dbReference>
<dbReference type="InterPro" id="IPR003439">
    <property type="entry name" value="ABC_transporter-like_ATP-bd"/>
</dbReference>
<dbReference type="Pfam" id="PF00005">
    <property type="entry name" value="ABC_tran"/>
    <property type="match status" value="2"/>
</dbReference>
<feature type="transmembrane region" description="Helical" evidence="9">
    <location>
        <begin position="943"/>
        <end position="960"/>
    </location>
</feature>
<gene>
    <name evidence="12" type="ORF">Daus18300_003212</name>
</gene>
<evidence type="ECO:0000313" key="13">
    <source>
        <dbReference type="Proteomes" id="UP001583177"/>
    </source>
</evidence>
<dbReference type="SUPFAM" id="SSF90123">
    <property type="entry name" value="ABC transporter transmembrane region"/>
    <property type="match status" value="2"/>
</dbReference>
<sequence length="1258" mass="137442">MATEPPPTSNEKHVSAIEPKPPAASADQSVAATDGQVLTVTAGAAYMRIFTYAENLHVVLGAVAFIAALGSGAGLALVNLVLGQFIGILTDFVAGDITRDKFMSDVTTYCLYFIYIGIGRLLLTYAYTTLSNYCAYHIVRNIRRRYLKSALSQEVAFYDQGTAGSISMQATSNGNLIQSGIAEKLALTFQSASTFVAAFIIAFISQWKLTLILLCIAPSLIILMGIVATIEAKIETQMLDVYGKAGAYAESVLSTTRTVHAFGLRERLVARYATYVAHARSLGDKKSPLYGALFSIEYFVIYAGMGLAFWQGVRMFANGEVNSLGTVFTVLLSVIIATLNITIIAPYTVSFQRAGSAAAQLFTLIDRPSQINPFNEGGERPSQTEGVIDIKNIGFEYPTRPGGTVLEDFSLHVPAGKVTALVGASGSGKSTIIGLLERWYLPRSGAIELDGQPIENLNLNWLRTNVRLVQQEPVLFNGTVFENIANGLVGTPWEHASVEEQQDRVEQAADFAFAHDFISKLPEGYNTRIGERGGLLSGGQKQRLAIARSIISEPKVLLLDEATSALDPHAEGIVQKALDNVSKDRTTIVIAHKLATIREADNTVVMAKGRILEQGTHNSLLAANGAYARLVQAQTLTSNSNADVPDTNSTSDEEDEGKNEQEQTGIELSRSLTRYATADRVQLQRLSDRDNYENFKQYGLVGTVVAMVRATPELNRIYAAIGLLCIAASGVFPGQAVLLGGVMNIFQLPVDEMRRRGNFMKNMLDSMLRQDVQFFDRAENTVGALTGRLDSYTQAILELMGFNISLILITMISVTASSILAIVVSWNLGLVGVFAGIPPLLVAGYTRIRLETKMDDGNSKRFSHSASVASEAVTAIRTVSSLAIEHSVLNRYTDELDHAIHQSMLPLFHMMFWFSFTQSIEYFILALGFWYGCKLVSQGDITFYQFFVSFMGVFFAGQNASQMFAYTTSITKGASAANHYFWLTRLQPAIVETPENTERGPTHDIEEIDFDKVKFSYPLRPGHQVLRGIDIKIKRGQFVAFVGASGCGKSTMIALLERYYDATAGTINVDSEPLTALNPRLYRQNIALVQQEPTLYQGTVRENVQLGFEQRGEDEVLPSDEMVENALRAANAWDFVISLPEGLNTPCGASGSQLSGGQRQRLAIARALIRDPNVILLDEATSALDTESEKMVQKALAEASAARDRITIAVAHRLSTIRDADIICVFFDGKIVEKGTHGELLGLGKMYKQMCEAQSLDR</sequence>
<feature type="transmembrane region" description="Helical" evidence="9">
    <location>
        <begin position="211"/>
        <end position="230"/>
    </location>
</feature>
<keyword evidence="13" id="KW-1185">Reference proteome</keyword>
<dbReference type="CDD" id="cd18578">
    <property type="entry name" value="ABC_6TM_Pgp_ABCB1_D2_like"/>
    <property type="match status" value="1"/>
</dbReference>
<feature type="domain" description="ABC transmembrane type-1" evidence="11">
    <location>
        <begin position="62"/>
        <end position="353"/>
    </location>
</feature>
<evidence type="ECO:0000256" key="9">
    <source>
        <dbReference type="SAM" id="Phobius"/>
    </source>
</evidence>
<dbReference type="Pfam" id="PF00664">
    <property type="entry name" value="ABC_membrane"/>
    <property type="match status" value="2"/>
</dbReference>
<feature type="transmembrane region" description="Helical" evidence="9">
    <location>
        <begin position="112"/>
        <end position="139"/>
    </location>
</feature>
<dbReference type="InterPro" id="IPR039421">
    <property type="entry name" value="Type_1_exporter"/>
</dbReference>
<feature type="transmembrane region" description="Helical" evidence="9">
    <location>
        <begin position="826"/>
        <end position="845"/>
    </location>
</feature>
<proteinExistence type="inferred from homology"/>
<dbReference type="PROSITE" id="PS50893">
    <property type="entry name" value="ABC_TRANSPORTER_2"/>
    <property type="match status" value="2"/>
</dbReference>
<dbReference type="InterPro" id="IPR003593">
    <property type="entry name" value="AAA+_ATPase"/>
</dbReference>
<evidence type="ECO:0000259" key="11">
    <source>
        <dbReference type="PROSITE" id="PS50929"/>
    </source>
</evidence>
<dbReference type="InterPro" id="IPR011527">
    <property type="entry name" value="ABC1_TM_dom"/>
</dbReference>
<dbReference type="CDD" id="cd18577">
    <property type="entry name" value="ABC_6TM_Pgp_ABCB1_D1_like"/>
    <property type="match status" value="1"/>
</dbReference>
<dbReference type="PROSITE" id="PS50929">
    <property type="entry name" value="ABC_TM1F"/>
    <property type="match status" value="2"/>
</dbReference>
<dbReference type="SMART" id="SM00382">
    <property type="entry name" value="AAA"/>
    <property type="match status" value="2"/>
</dbReference>
<evidence type="ECO:0000256" key="7">
    <source>
        <dbReference type="ARBA" id="ARBA00023136"/>
    </source>
</evidence>
<evidence type="ECO:0000256" key="5">
    <source>
        <dbReference type="ARBA" id="ARBA00022840"/>
    </source>
</evidence>
<protein>
    <submittedName>
        <fullName evidence="12">Uncharacterized protein</fullName>
    </submittedName>
</protein>
<evidence type="ECO:0000256" key="4">
    <source>
        <dbReference type="ARBA" id="ARBA00022741"/>
    </source>
</evidence>
<dbReference type="Gene3D" id="1.20.1560.10">
    <property type="entry name" value="ABC transporter type 1, transmembrane domain"/>
    <property type="match status" value="1"/>
</dbReference>
<feature type="transmembrane region" description="Helical" evidence="9">
    <location>
        <begin position="795"/>
        <end position="820"/>
    </location>
</feature>
<keyword evidence="3 9" id="KW-0812">Transmembrane</keyword>